<reference evidence="1" key="1">
    <citation type="submission" date="2021-09" db="EMBL/GenBank/DDBJ databases">
        <title>Isolation and characterization of 3-chlorobenzoate degrading bacteria from soils in Shizuoka.</title>
        <authorList>
            <person name="Ifat A."/>
            <person name="Ogawa N."/>
            <person name="Kimbara K."/>
            <person name="Moriuchi R."/>
            <person name="Dohra H."/>
            <person name="Shintani M."/>
        </authorList>
    </citation>
    <scope>NUCLEOTIDE SEQUENCE</scope>
    <source>
        <strain evidence="1">19CS2-2</strain>
    </source>
</reference>
<evidence type="ECO:0000313" key="2">
    <source>
        <dbReference type="Proteomes" id="UP001055013"/>
    </source>
</evidence>
<proteinExistence type="predicted"/>
<dbReference type="Proteomes" id="UP001055013">
    <property type="component" value="Unassembled WGS sequence"/>
</dbReference>
<dbReference type="EMBL" id="BPUR01000005">
    <property type="protein sequence ID" value="GJH17380.1"/>
    <property type="molecule type" value="Genomic_DNA"/>
</dbReference>
<gene>
    <name evidence="1" type="ORF">CBA19CS22_12580</name>
</gene>
<keyword evidence="2" id="KW-1185">Reference proteome</keyword>
<sequence>MEQRRLGKTGPQSSAIGLGCMGMSGMYGPSDRAESIATIHAALEAGVTLLDTGDFYGMGHNEMLIGEALKSAPPSRRDSAILSVKFGGMRDPAGNFIAFDGRPVAVKNSLAYTLQRLNVDHIDIYRPARLDANVPVEDTVGAIADMIGAGYVRHLGLSEVGAETIRKAAAVHPVCDLQIEYSLISRSVEDAILPACRELGIAVTAYGVLSRGLISGHWSKDAAQSGDWRANSPRFQQGNVERNLALVDALRTIADAKGVSVAQIAIAWVLAQGDDIVPVIGARRRDRLTESLGALDVTLTKDEFAAIEAAVPKGAAAGDRYEAVQMAHLDSEKK</sequence>
<evidence type="ECO:0000313" key="1">
    <source>
        <dbReference type="EMBL" id="GJH17380.1"/>
    </source>
</evidence>
<protein>
    <submittedName>
        <fullName evidence="1">Aldo/keto reductase</fullName>
    </submittedName>
</protein>
<comment type="caution">
    <text evidence="1">The sequence shown here is derived from an EMBL/GenBank/DDBJ whole genome shotgun (WGS) entry which is preliminary data.</text>
</comment>
<organism evidence="1 2">
    <name type="scientific">Caballeronia novacaledonica</name>
    <dbReference type="NCBI Taxonomy" id="1544861"/>
    <lineage>
        <taxon>Bacteria</taxon>
        <taxon>Pseudomonadati</taxon>
        <taxon>Pseudomonadota</taxon>
        <taxon>Betaproteobacteria</taxon>
        <taxon>Burkholderiales</taxon>
        <taxon>Burkholderiaceae</taxon>
        <taxon>Caballeronia</taxon>
    </lineage>
</organism>
<name>A0ACB5QRD0_9BURK</name>
<accession>A0ACB5QRD0</accession>